<dbReference type="OrthoDB" id="2687058at2759"/>
<feature type="transmembrane region" description="Helical" evidence="13">
    <location>
        <begin position="408"/>
        <end position="430"/>
    </location>
</feature>
<keyword evidence="4" id="KW-0813">Transport</keyword>
<dbReference type="InterPro" id="IPR038770">
    <property type="entry name" value="Na+/solute_symporter_sf"/>
</dbReference>
<dbReference type="Gene3D" id="1.20.1530.20">
    <property type="match status" value="1"/>
</dbReference>
<dbReference type="GO" id="GO:0006813">
    <property type="term" value="P:potassium ion transport"/>
    <property type="evidence" value="ECO:0007669"/>
    <property type="project" value="UniProtKB-KW"/>
</dbReference>
<dbReference type="FunFam" id="1.20.1530.20:FF:000003">
    <property type="entry name" value="Cation/H(+) antiporter 15"/>
    <property type="match status" value="1"/>
</dbReference>
<feature type="transmembrane region" description="Helical" evidence="13">
    <location>
        <begin position="63"/>
        <end position="79"/>
    </location>
</feature>
<evidence type="ECO:0000256" key="7">
    <source>
        <dbReference type="ARBA" id="ARBA00022692"/>
    </source>
</evidence>
<dbReference type="GO" id="GO:0006885">
    <property type="term" value="P:regulation of pH"/>
    <property type="evidence" value="ECO:0007669"/>
    <property type="project" value="UniProtKB-ARBA"/>
</dbReference>
<dbReference type="GO" id="GO:0012505">
    <property type="term" value="C:endomembrane system"/>
    <property type="evidence" value="ECO:0007669"/>
    <property type="project" value="TreeGrafter"/>
</dbReference>
<evidence type="ECO:0000259" key="14">
    <source>
        <dbReference type="Pfam" id="PF00999"/>
    </source>
</evidence>
<keyword evidence="10" id="KW-0406">Ion transport</keyword>
<evidence type="ECO:0000259" key="15">
    <source>
        <dbReference type="Pfam" id="PF23256"/>
    </source>
</evidence>
<dbReference type="GO" id="GO:1902600">
    <property type="term" value="P:proton transmembrane transport"/>
    <property type="evidence" value="ECO:0007669"/>
    <property type="project" value="InterPro"/>
</dbReference>
<gene>
    <name evidence="17" type="ORF">LUZ63_016905</name>
</gene>
<dbReference type="PANTHER" id="PTHR32468:SF122">
    <property type="entry name" value="OS03G0828600 PROTEIN"/>
    <property type="match status" value="1"/>
</dbReference>
<feature type="transmembrane region" description="Helical" evidence="13">
    <location>
        <begin position="32"/>
        <end position="51"/>
    </location>
</feature>
<dbReference type="EMBL" id="JAMQYH010000005">
    <property type="protein sequence ID" value="KAJ1685515.1"/>
    <property type="molecule type" value="Genomic_DNA"/>
</dbReference>
<evidence type="ECO:0000256" key="4">
    <source>
        <dbReference type="ARBA" id="ARBA00022448"/>
    </source>
</evidence>
<evidence type="ECO:0008006" key="19">
    <source>
        <dbReference type="Google" id="ProtNLM"/>
    </source>
</evidence>
<feature type="transmembrane region" description="Helical" evidence="13">
    <location>
        <begin position="196"/>
        <end position="220"/>
    </location>
</feature>
<dbReference type="Pfam" id="PF23259">
    <property type="entry name" value="CHX17_C"/>
    <property type="match status" value="1"/>
</dbReference>
<dbReference type="Pfam" id="PF23256">
    <property type="entry name" value="CHX17_2nd"/>
    <property type="match status" value="1"/>
</dbReference>
<feature type="transmembrane region" description="Helical" evidence="13">
    <location>
        <begin position="226"/>
        <end position="245"/>
    </location>
</feature>
<dbReference type="GO" id="GO:0015297">
    <property type="term" value="F:antiporter activity"/>
    <property type="evidence" value="ECO:0007669"/>
    <property type="project" value="UniProtKB-KW"/>
</dbReference>
<reference evidence="17" key="1">
    <citation type="journal article" date="2022" name="Cell">
        <title>Repeat-based holocentromeres influence genome architecture and karyotype evolution.</title>
        <authorList>
            <person name="Hofstatter P.G."/>
            <person name="Thangavel G."/>
            <person name="Lux T."/>
            <person name="Neumann P."/>
            <person name="Vondrak T."/>
            <person name="Novak P."/>
            <person name="Zhang M."/>
            <person name="Costa L."/>
            <person name="Castellani M."/>
            <person name="Scott A."/>
            <person name="Toegelov H."/>
            <person name="Fuchs J."/>
            <person name="Mata-Sucre Y."/>
            <person name="Dias Y."/>
            <person name="Vanzela A.L.L."/>
            <person name="Huettel B."/>
            <person name="Almeida C.C.S."/>
            <person name="Simkova H."/>
            <person name="Souza G."/>
            <person name="Pedrosa-Harand A."/>
            <person name="Macas J."/>
            <person name="Mayer K.F.X."/>
            <person name="Houben A."/>
            <person name="Marques A."/>
        </authorList>
    </citation>
    <scope>NUCLEOTIDE SEQUENCE</scope>
    <source>
        <strain evidence="17">RhyBre1mFocal</strain>
    </source>
</reference>
<feature type="transmembrane region" description="Helical" evidence="13">
    <location>
        <begin position="344"/>
        <end position="369"/>
    </location>
</feature>
<dbReference type="Gene3D" id="3.40.50.12370">
    <property type="match status" value="1"/>
</dbReference>
<feature type="domain" description="Cation/H(+) antiporter central" evidence="15">
    <location>
        <begin position="482"/>
        <end position="619"/>
    </location>
</feature>
<evidence type="ECO:0000256" key="11">
    <source>
        <dbReference type="ARBA" id="ARBA00023136"/>
    </source>
</evidence>
<dbReference type="InterPro" id="IPR050794">
    <property type="entry name" value="CPA2_transporter"/>
</dbReference>
<dbReference type="InterPro" id="IPR006153">
    <property type="entry name" value="Cation/H_exchanger_TM"/>
</dbReference>
<evidence type="ECO:0000313" key="18">
    <source>
        <dbReference type="Proteomes" id="UP001151287"/>
    </source>
</evidence>
<evidence type="ECO:0000256" key="10">
    <source>
        <dbReference type="ARBA" id="ARBA00023065"/>
    </source>
</evidence>
<evidence type="ECO:0000259" key="16">
    <source>
        <dbReference type="Pfam" id="PF23259"/>
    </source>
</evidence>
<evidence type="ECO:0000313" key="17">
    <source>
        <dbReference type="EMBL" id="KAJ1685515.1"/>
    </source>
</evidence>
<evidence type="ECO:0000256" key="1">
    <source>
        <dbReference type="ARBA" id="ARBA00003198"/>
    </source>
</evidence>
<evidence type="ECO:0000256" key="3">
    <source>
        <dbReference type="ARBA" id="ARBA00004141"/>
    </source>
</evidence>
<evidence type="ECO:0000256" key="8">
    <source>
        <dbReference type="ARBA" id="ARBA00022958"/>
    </source>
</evidence>
<comment type="similarity">
    <text evidence="12">Belongs to the monovalent cation:proton antiporter 2 (CPA2) transporter (TC 2.A.37) family. CHX (TC 2.A.37.4) subfamily.</text>
</comment>
<evidence type="ECO:0000256" key="2">
    <source>
        <dbReference type="ARBA" id="ARBA00004119"/>
    </source>
</evidence>
<protein>
    <recommendedName>
        <fullName evidence="19">Cation/H+ exchanger domain-containing protein</fullName>
    </recommendedName>
</protein>
<keyword evidence="8" id="KW-0630">Potassium</keyword>
<comment type="subcellular location">
    <subcellularLocation>
        <location evidence="3">Membrane</location>
        <topology evidence="3">Multi-pass membrane protein</topology>
    </subcellularLocation>
    <subcellularLocation>
        <location evidence="2">Plastid</location>
        <location evidence="2">Chloroplast envelope</location>
    </subcellularLocation>
</comment>
<dbReference type="GO" id="GO:0016020">
    <property type="term" value="C:membrane"/>
    <property type="evidence" value="ECO:0007669"/>
    <property type="project" value="UniProtKB-SubCell"/>
</dbReference>
<feature type="domain" description="Cation/H(+) antiporter C-terminal" evidence="16">
    <location>
        <begin position="624"/>
        <end position="764"/>
    </location>
</feature>
<feature type="transmembrane region" description="Helical" evidence="13">
    <location>
        <begin position="128"/>
        <end position="150"/>
    </location>
</feature>
<keyword evidence="5" id="KW-0050">Antiport</keyword>
<keyword evidence="11 13" id="KW-0472">Membrane</keyword>
<keyword evidence="9 13" id="KW-1133">Transmembrane helix</keyword>
<dbReference type="Proteomes" id="UP001151287">
    <property type="component" value="Unassembled WGS sequence"/>
</dbReference>
<evidence type="ECO:0000256" key="13">
    <source>
        <dbReference type="SAM" id="Phobius"/>
    </source>
</evidence>
<evidence type="ECO:0000256" key="5">
    <source>
        <dbReference type="ARBA" id="ARBA00022449"/>
    </source>
</evidence>
<name>A0A9Q0HG21_9POAL</name>
<evidence type="ECO:0000256" key="6">
    <source>
        <dbReference type="ARBA" id="ARBA00022538"/>
    </source>
</evidence>
<keyword evidence="7 13" id="KW-0812">Transmembrane</keyword>
<dbReference type="GO" id="GO:0009941">
    <property type="term" value="C:chloroplast envelope"/>
    <property type="evidence" value="ECO:0007669"/>
    <property type="project" value="UniProtKB-SubCell"/>
</dbReference>
<dbReference type="Pfam" id="PF00999">
    <property type="entry name" value="Na_H_Exchanger"/>
    <property type="match status" value="1"/>
</dbReference>
<dbReference type="PANTHER" id="PTHR32468">
    <property type="entry name" value="CATION/H + ANTIPORTER"/>
    <property type="match status" value="1"/>
</dbReference>
<accession>A0A9Q0HG21</accession>
<evidence type="ECO:0000256" key="12">
    <source>
        <dbReference type="ARBA" id="ARBA00038341"/>
    </source>
</evidence>
<comment type="caution">
    <text evidence="17">The sequence shown here is derived from an EMBL/GenBank/DDBJ whole genome shotgun (WGS) entry which is preliminary data.</text>
</comment>
<dbReference type="InterPro" id="IPR057290">
    <property type="entry name" value="CHX17_C"/>
</dbReference>
<sequence>MVTRSLLLNTTCEEAMKTTSEGVWQGDNPLHFALPLLILQICLVVVVTRSLAFVLKPLRQPRVIAEIIGGVLLGPSALGRSSTFLESVFPSQSLTMLDTVANIGLLFFLFLMGLEIDIRAIRRTGKSALVIAFAGIQVPFMLSIGTSLVLRSTIIKGARQGPLEVFIGVALSITAFPVLARILAELKLLTTELGRLAMSAAALNDVAAWILLALAIALSGSGSPLVSVWVLLSAAAFIAFLAIAIRPILAWMVRMSPEGEPVREIYVCGIFLIVLVAGFVTDAIGIHALFGAFMIGIMVPKEGSFARLLTEKVEELVSSLFLPLYFVSSGLKTNVATISGAKSWALLVLVIINACVGKIIGTVVVSLLVRIPVREAVAMGFLMNTKGLVELIVLNIGRDRKVLNDEAFAILVLMALFTTFITAPVVRAVYKPARPMAPYKHRTVECATGMDSEFRVMACFYTNQSIPSVINLIESSRGTKLRRLAVYAMHLVELSERPSSISMVQIARFNWWSFWRRRGGKMVEVAFKAYQKLSPVSLRPITAVSHSSSMHDDIITCAFNKRVALIILPSHRMLQFDGSLESTGHAYHVVNQRVLCNSPCSVAILVDRGFGGPAQVSAKDVNYSICVLYFGGRDDREVLAYASHMAEHPGISLTVTRFMAANSLSVSQSSEDKTADEIAIEAFKAKKEETAINYQEMVVEDRAEVASAIKDMGRCTDLFLVGRSPSMPPPLFENQDSPELGPVGGYLASEEFSTRASTLVVKCYDPDSDPCSKQYCMEGGPSVVPATPDQDIEAELD</sequence>
<feature type="transmembrane region" description="Helical" evidence="13">
    <location>
        <begin position="99"/>
        <end position="116"/>
    </location>
</feature>
<keyword evidence="6" id="KW-0633">Potassium transport</keyword>
<dbReference type="InterPro" id="IPR057291">
    <property type="entry name" value="CHX17_2nd"/>
</dbReference>
<organism evidence="17 18">
    <name type="scientific">Rhynchospora breviuscula</name>
    <dbReference type="NCBI Taxonomy" id="2022672"/>
    <lineage>
        <taxon>Eukaryota</taxon>
        <taxon>Viridiplantae</taxon>
        <taxon>Streptophyta</taxon>
        <taxon>Embryophyta</taxon>
        <taxon>Tracheophyta</taxon>
        <taxon>Spermatophyta</taxon>
        <taxon>Magnoliopsida</taxon>
        <taxon>Liliopsida</taxon>
        <taxon>Poales</taxon>
        <taxon>Cyperaceae</taxon>
        <taxon>Cyperoideae</taxon>
        <taxon>Rhynchosporeae</taxon>
        <taxon>Rhynchospora</taxon>
    </lineage>
</organism>
<feature type="transmembrane region" description="Helical" evidence="13">
    <location>
        <begin position="266"/>
        <end position="299"/>
    </location>
</feature>
<evidence type="ECO:0000256" key="9">
    <source>
        <dbReference type="ARBA" id="ARBA00022989"/>
    </source>
</evidence>
<proteinExistence type="inferred from homology"/>
<comment type="function">
    <text evidence="1">May function as sodium-coupled metabolite transporter across the chloroplast envelope.</text>
</comment>
<dbReference type="AlphaFoldDB" id="A0A9Q0HG21"/>
<feature type="domain" description="Cation/H+ exchanger transmembrane" evidence="14">
    <location>
        <begin position="50"/>
        <end position="426"/>
    </location>
</feature>
<keyword evidence="18" id="KW-1185">Reference proteome</keyword>
<feature type="transmembrane region" description="Helical" evidence="13">
    <location>
        <begin position="165"/>
        <end position="184"/>
    </location>
</feature>